<name>A0A6J7QNG5_9ZZZZ</name>
<protein>
    <submittedName>
        <fullName evidence="1">Unannotated protein</fullName>
    </submittedName>
</protein>
<reference evidence="1" key="1">
    <citation type="submission" date="2020-05" db="EMBL/GenBank/DDBJ databases">
        <authorList>
            <person name="Chiriac C."/>
            <person name="Salcher M."/>
            <person name="Ghai R."/>
            <person name="Kavagutti S V."/>
        </authorList>
    </citation>
    <scope>NUCLEOTIDE SEQUENCE</scope>
</reference>
<organism evidence="1">
    <name type="scientific">freshwater metagenome</name>
    <dbReference type="NCBI Taxonomy" id="449393"/>
    <lineage>
        <taxon>unclassified sequences</taxon>
        <taxon>metagenomes</taxon>
        <taxon>ecological metagenomes</taxon>
    </lineage>
</organism>
<evidence type="ECO:0000313" key="1">
    <source>
        <dbReference type="EMBL" id="CAB5015962.1"/>
    </source>
</evidence>
<dbReference type="AlphaFoldDB" id="A0A6J7QNG5"/>
<gene>
    <name evidence="1" type="ORF">UFOPK3967_02497</name>
</gene>
<sequence>MVGPGGEPPILGSVLVQQRPRPRGRGRELVLQIEELHRGTRREELFEEVALVREQLRLLGGAAQLDERVVLDPAAVGNLLDAQEAAYREIDQGGRNVGHVGHLVVQNTELTRTQVVGRHELHRDGSSGAQRHAFAVRGLIAEGRIDRVAARTTVAADQELQGRHDRGRERGQCTGEPEAQWCEREHVADGAGLREVLGDKDGLWFDGAAVDIGDGHDDRKVLAGVE</sequence>
<proteinExistence type="predicted"/>
<dbReference type="EMBL" id="CAFBOS010000196">
    <property type="protein sequence ID" value="CAB5015962.1"/>
    <property type="molecule type" value="Genomic_DNA"/>
</dbReference>
<accession>A0A6J7QNG5</accession>